<evidence type="ECO:0000313" key="7">
    <source>
        <dbReference type="Proteomes" id="UP000694941"/>
    </source>
</evidence>
<gene>
    <name evidence="8" type="primary">LOC106461318</name>
</gene>
<dbReference type="Gene3D" id="3.10.490.10">
    <property type="entry name" value="Gamma-glutamyl cyclotransferase-like"/>
    <property type="match status" value="1"/>
</dbReference>
<dbReference type="InterPro" id="IPR013024">
    <property type="entry name" value="GGCT-like"/>
</dbReference>
<comment type="catalytic activity">
    <reaction evidence="6">
        <text>glutathione = L-cysteinylglycine + 5-oxo-L-proline</text>
        <dbReference type="Rhea" id="RHEA:47724"/>
        <dbReference type="ChEBI" id="CHEBI:57925"/>
        <dbReference type="ChEBI" id="CHEBI:58402"/>
        <dbReference type="ChEBI" id="CHEBI:61694"/>
        <dbReference type="EC" id="4.3.2.7"/>
    </reaction>
</comment>
<dbReference type="InterPro" id="IPR006840">
    <property type="entry name" value="ChaC"/>
</dbReference>
<dbReference type="EC" id="4.3.2.7" evidence="2"/>
<proteinExistence type="inferred from homology"/>
<dbReference type="Proteomes" id="UP000694941">
    <property type="component" value="Unplaced"/>
</dbReference>
<evidence type="ECO:0000313" key="8">
    <source>
        <dbReference type="RefSeq" id="XP_013776590.1"/>
    </source>
</evidence>
<dbReference type="InterPro" id="IPR036568">
    <property type="entry name" value="GGCT-like_sf"/>
</dbReference>
<evidence type="ECO:0000256" key="2">
    <source>
        <dbReference type="ARBA" id="ARBA00012344"/>
    </source>
</evidence>
<comment type="similarity">
    <text evidence="1">Belongs to the gamma-glutamylcyclotransferase family. ChaC subfamily.</text>
</comment>
<dbReference type="PANTHER" id="PTHR12192:SF2">
    <property type="entry name" value="GLUTATHIONE-SPECIFIC GAMMA-GLUTAMYLCYCLOTRANSFERASE 2"/>
    <property type="match status" value="1"/>
</dbReference>
<evidence type="ECO:0000256" key="5">
    <source>
        <dbReference type="ARBA" id="ARBA00045227"/>
    </source>
</evidence>
<comment type="function">
    <text evidence="5">Catalyzes the cleavage of glutathione into 5-oxo-L-proline and a Cys-Gly dipeptide. Acts specifically on glutathione, but not on other gamma-glutamyl peptides.</text>
</comment>
<reference evidence="8" key="1">
    <citation type="submission" date="2025-08" db="UniProtKB">
        <authorList>
            <consortium name="RefSeq"/>
        </authorList>
    </citation>
    <scope>IDENTIFICATION</scope>
    <source>
        <tissue evidence="8">Muscle</tissue>
    </source>
</reference>
<keyword evidence="7" id="KW-1185">Reference proteome</keyword>
<keyword evidence="3" id="KW-0456">Lyase</keyword>
<dbReference type="CDD" id="cd06661">
    <property type="entry name" value="GGCT_like"/>
    <property type="match status" value="1"/>
</dbReference>
<evidence type="ECO:0000256" key="1">
    <source>
        <dbReference type="ARBA" id="ARBA00009662"/>
    </source>
</evidence>
<accession>A0ABM1B7V9</accession>
<dbReference type="Pfam" id="PF04752">
    <property type="entry name" value="ChaC"/>
    <property type="match status" value="1"/>
</dbReference>
<organism evidence="7 8">
    <name type="scientific">Limulus polyphemus</name>
    <name type="common">Atlantic horseshoe crab</name>
    <dbReference type="NCBI Taxonomy" id="6850"/>
    <lineage>
        <taxon>Eukaryota</taxon>
        <taxon>Metazoa</taxon>
        <taxon>Ecdysozoa</taxon>
        <taxon>Arthropoda</taxon>
        <taxon>Chelicerata</taxon>
        <taxon>Merostomata</taxon>
        <taxon>Xiphosura</taxon>
        <taxon>Limulidae</taxon>
        <taxon>Limulus</taxon>
    </lineage>
</organism>
<evidence type="ECO:0000256" key="6">
    <source>
        <dbReference type="ARBA" id="ARBA00048073"/>
    </source>
</evidence>
<sequence>MHELTRYFKNIMWIFGYGSLMWKVDFPYRRKVVGYIKGFVRRFWQGSEDHRGIPGKPGRVVTLVPSYKPDACVWGVAYEIASSDIESVRAHLDDREKEGYEKINVTFYPKDEEINPIELTIYVGYQDNPYFLGPAPVETIALQIYDAEGCSGKNIEYLLNLAEVMRVLIPHVYDEHLFGLEYEVKKLIRINELDNIC</sequence>
<dbReference type="RefSeq" id="XP_013776590.1">
    <property type="nucleotide sequence ID" value="XM_013921136.2"/>
</dbReference>
<dbReference type="SUPFAM" id="SSF110857">
    <property type="entry name" value="Gamma-glutamyl cyclotransferase-like"/>
    <property type="match status" value="1"/>
</dbReference>
<evidence type="ECO:0000256" key="3">
    <source>
        <dbReference type="ARBA" id="ARBA00023239"/>
    </source>
</evidence>
<protein>
    <recommendedName>
        <fullName evidence="2">glutathione-specific gamma-glutamylcyclotransferase</fullName>
        <ecNumber evidence="2">4.3.2.7</ecNumber>
    </recommendedName>
    <alternativeName>
        <fullName evidence="4">Cation transport regulator-like protein 2</fullName>
    </alternativeName>
</protein>
<evidence type="ECO:0000256" key="4">
    <source>
        <dbReference type="ARBA" id="ARBA00043195"/>
    </source>
</evidence>
<dbReference type="GeneID" id="106461318"/>
<dbReference type="PANTHER" id="PTHR12192">
    <property type="entry name" value="CATION TRANSPORT PROTEIN CHAC-RELATED"/>
    <property type="match status" value="1"/>
</dbReference>
<name>A0ABM1B7V9_LIMPO</name>